<organism evidence="1 2">
    <name type="scientific">Bacteroides fragilis 3_1_12</name>
    <dbReference type="NCBI Taxonomy" id="457424"/>
    <lineage>
        <taxon>Bacteria</taxon>
        <taxon>Pseudomonadati</taxon>
        <taxon>Bacteroidota</taxon>
        <taxon>Bacteroidia</taxon>
        <taxon>Bacteroidales</taxon>
        <taxon>Bacteroidaceae</taxon>
        <taxon>Bacteroides</taxon>
    </lineage>
</organism>
<name>A0ABN0BGY4_BACFG</name>
<gene>
    <name evidence="1" type="ORF">BFAG_00892</name>
</gene>
<sequence length="53" mass="6086">MNEIFAYLKDDNYSIDNNQAYPKFLITGRSETYANLPHSRTSMLHFGSDKGGR</sequence>
<accession>A0ABN0BGY4</accession>
<evidence type="ECO:0000313" key="1">
    <source>
        <dbReference type="EMBL" id="EFR52198.1"/>
    </source>
</evidence>
<keyword evidence="2" id="KW-1185">Reference proteome</keyword>
<proteinExistence type="predicted"/>
<dbReference type="EMBL" id="EQ973213">
    <property type="protein sequence ID" value="EFR52198.1"/>
    <property type="molecule type" value="Genomic_DNA"/>
</dbReference>
<evidence type="ECO:0000313" key="2">
    <source>
        <dbReference type="Proteomes" id="UP000005101"/>
    </source>
</evidence>
<reference evidence="1 2" key="1">
    <citation type="submission" date="2008-12" db="EMBL/GenBank/DDBJ databases">
        <title>Annotation of Bacteroides fragilis strain 3_1_12.</title>
        <authorList>
            <consortium name="The Broad Institute Genome Sequencing Platform"/>
            <person name="Ward D."/>
            <person name="Young S.K."/>
            <person name="Kodira C.D."/>
            <person name="Zeng Q."/>
            <person name="Koehrsen M."/>
            <person name="Alvarado L."/>
            <person name="Berlin A."/>
            <person name="Borenstein D."/>
            <person name="Chen Z."/>
            <person name="Engels R."/>
            <person name="Freedman E."/>
            <person name="Gellesch M."/>
            <person name="Goldberg J."/>
            <person name="Griggs A."/>
            <person name="Gujja S."/>
            <person name="Heiman D."/>
            <person name="Hepburn T."/>
            <person name="Howarth C."/>
            <person name="Jen D."/>
            <person name="Larson L."/>
            <person name="Lewis B."/>
            <person name="Mehta T."/>
            <person name="Park D."/>
            <person name="Pearson M."/>
            <person name="Roberts A."/>
            <person name="Saif S."/>
            <person name="Shea T."/>
            <person name="Shenoy N."/>
            <person name="Sisk P."/>
            <person name="Stolte C."/>
            <person name="Sykes S."/>
            <person name="Walk T."/>
            <person name="White J."/>
            <person name="Yandava C."/>
            <person name="Allen-Vercoe E."/>
            <person name="Strauss J."/>
            <person name="Ambrose C."/>
            <person name="Lander E."/>
            <person name="Nusbaum C."/>
            <person name="Galagan J."/>
            <person name="Birren B."/>
        </authorList>
    </citation>
    <scope>NUCLEOTIDE SEQUENCE [LARGE SCALE GENOMIC DNA]</scope>
    <source>
        <strain evidence="1 2">3_1_12</strain>
    </source>
</reference>
<dbReference type="Proteomes" id="UP000005101">
    <property type="component" value="Unassembled WGS sequence"/>
</dbReference>
<protein>
    <submittedName>
        <fullName evidence="1">Uncharacterized protein</fullName>
    </submittedName>
</protein>